<feature type="transmembrane region" description="Helical" evidence="7">
    <location>
        <begin position="318"/>
        <end position="337"/>
    </location>
</feature>
<keyword evidence="8" id="KW-0449">Lipoprotein</keyword>
<feature type="transmembrane region" description="Helical" evidence="7">
    <location>
        <begin position="145"/>
        <end position="166"/>
    </location>
</feature>
<accession>A0A4R6SWT4</accession>
<dbReference type="RefSeq" id="WP_133574072.1">
    <property type="nucleotide sequence ID" value="NZ_SNYC01000003.1"/>
</dbReference>
<dbReference type="PANTHER" id="PTHR30589:SF0">
    <property type="entry name" value="PHOSPHATIDYLGLYCEROL--PROLIPOPROTEIN DIACYLGLYCERYL TRANSFERASE"/>
    <property type="match status" value="1"/>
</dbReference>
<reference evidence="8 9" key="1">
    <citation type="submission" date="2019-03" db="EMBL/GenBank/DDBJ databases">
        <title>Genomic Encyclopedia of Archaeal and Bacterial Type Strains, Phase II (KMG-II): from individual species to whole genera.</title>
        <authorList>
            <person name="Goeker M."/>
        </authorList>
    </citation>
    <scope>NUCLEOTIDE SEQUENCE [LARGE SCALE GENOMIC DNA]</scope>
    <source>
        <strain evidence="8 9">DSM 19035</strain>
    </source>
</reference>
<evidence type="ECO:0000256" key="1">
    <source>
        <dbReference type="ARBA" id="ARBA00007150"/>
    </source>
</evidence>
<dbReference type="Pfam" id="PF01790">
    <property type="entry name" value="LGT"/>
    <property type="match status" value="1"/>
</dbReference>
<dbReference type="Proteomes" id="UP000295620">
    <property type="component" value="Unassembled WGS sequence"/>
</dbReference>
<comment type="similarity">
    <text evidence="1">Belongs to the Lgt family.</text>
</comment>
<feature type="transmembrane region" description="Helical" evidence="7">
    <location>
        <begin position="20"/>
        <end position="39"/>
    </location>
</feature>
<evidence type="ECO:0000313" key="8">
    <source>
        <dbReference type="EMBL" id="TDQ10954.1"/>
    </source>
</evidence>
<evidence type="ECO:0000256" key="3">
    <source>
        <dbReference type="ARBA" id="ARBA00022679"/>
    </source>
</evidence>
<dbReference type="GO" id="GO:0008961">
    <property type="term" value="F:phosphatidylglycerol-prolipoprotein diacylglyceryl transferase activity"/>
    <property type="evidence" value="ECO:0007669"/>
    <property type="project" value="InterPro"/>
</dbReference>
<feature type="transmembrane region" description="Helical" evidence="7">
    <location>
        <begin position="101"/>
        <end position="124"/>
    </location>
</feature>
<proteinExistence type="inferred from homology"/>
<dbReference type="InterPro" id="IPR001640">
    <property type="entry name" value="Lgt"/>
</dbReference>
<evidence type="ECO:0000256" key="6">
    <source>
        <dbReference type="ARBA" id="ARBA00023136"/>
    </source>
</evidence>
<comment type="caution">
    <text evidence="8">The sequence shown here is derived from an EMBL/GenBank/DDBJ whole genome shotgun (WGS) entry which is preliminary data.</text>
</comment>
<dbReference type="GO" id="GO:0042158">
    <property type="term" value="P:lipoprotein biosynthetic process"/>
    <property type="evidence" value="ECO:0007669"/>
    <property type="project" value="InterPro"/>
</dbReference>
<name>A0A4R6SWT4_9SPHI</name>
<dbReference type="AlphaFoldDB" id="A0A4R6SWT4"/>
<keyword evidence="5 7" id="KW-1133">Transmembrane helix</keyword>
<feature type="transmembrane region" description="Helical" evidence="7">
    <location>
        <begin position="295"/>
        <end position="312"/>
    </location>
</feature>
<dbReference type="EMBL" id="SNYC01000003">
    <property type="protein sequence ID" value="TDQ10954.1"/>
    <property type="molecule type" value="Genomic_DNA"/>
</dbReference>
<dbReference type="OrthoDB" id="871140at2"/>
<feature type="transmembrane region" description="Helical" evidence="7">
    <location>
        <begin position="70"/>
        <end position="89"/>
    </location>
</feature>
<gene>
    <name evidence="8" type="ORF">ATK78_0064</name>
</gene>
<feature type="transmembrane region" description="Helical" evidence="7">
    <location>
        <begin position="186"/>
        <end position="206"/>
    </location>
</feature>
<keyword evidence="4 7" id="KW-0812">Transmembrane</keyword>
<evidence type="ECO:0000256" key="2">
    <source>
        <dbReference type="ARBA" id="ARBA00022475"/>
    </source>
</evidence>
<evidence type="ECO:0000256" key="5">
    <source>
        <dbReference type="ARBA" id="ARBA00022989"/>
    </source>
</evidence>
<protein>
    <submittedName>
        <fullName evidence="8">Prolipoprotein diacylglyceryltransferase</fullName>
    </submittedName>
</protein>
<keyword evidence="9" id="KW-1185">Reference proteome</keyword>
<evidence type="ECO:0000313" key="9">
    <source>
        <dbReference type="Proteomes" id="UP000295620"/>
    </source>
</evidence>
<feature type="transmembrane region" description="Helical" evidence="7">
    <location>
        <begin position="358"/>
        <end position="375"/>
    </location>
</feature>
<keyword evidence="3 8" id="KW-0808">Transferase</keyword>
<sequence>MFPTVSHFIEYLFGVQVPLPFNTFGVFVALAFVAGYWAFTQEFKRKEALGILHPVKKTMVVGKPATTTELISNGLFGFLIGYKLVYALLNYQLFVSDAQTVLLSLKGSIIGGLFFAALFAYWDYKEKNSTKLPKPKTIEVTQHPYELMGSLIVWAAVWGFLGAKIFDNLEHWDSFVKDPIGGLLSFSGLTFYGGLICGGAAVLYIARKNNIKVLHMLDIGGPGMMLAYSVGRIGCHLSGDGDWGISNLNPKPFTWLPDWLWAYTYPNNVAGEGDPIAGCVGKFCNELPLPVYPTPIYEVIVCFILFLILWRIRHQIKLPGMMFGIYLMMNGLERFFVELIRVNTKYHVAGIQFTQAELISSIMFLSGLLLVIYSIRNKDKAEVANA</sequence>
<dbReference type="PANTHER" id="PTHR30589">
    <property type="entry name" value="PROLIPOPROTEIN DIACYLGLYCERYL TRANSFERASE"/>
    <property type="match status" value="1"/>
</dbReference>
<evidence type="ECO:0000256" key="4">
    <source>
        <dbReference type="ARBA" id="ARBA00022692"/>
    </source>
</evidence>
<keyword evidence="2" id="KW-1003">Cell membrane</keyword>
<keyword evidence="6 7" id="KW-0472">Membrane</keyword>
<dbReference type="GO" id="GO:0005886">
    <property type="term" value="C:plasma membrane"/>
    <property type="evidence" value="ECO:0007669"/>
    <property type="project" value="InterPro"/>
</dbReference>
<evidence type="ECO:0000256" key="7">
    <source>
        <dbReference type="SAM" id="Phobius"/>
    </source>
</evidence>
<organism evidence="8 9">
    <name type="scientific">Pedobacter metabolipauper</name>
    <dbReference type="NCBI Taxonomy" id="425513"/>
    <lineage>
        <taxon>Bacteria</taxon>
        <taxon>Pseudomonadati</taxon>
        <taxon>Bacteroidota</taxon>
        <taxon>Sphingobacteriia</taxon>
        <taxon>Sphingobacteriales</taxon>
        <taxon>Sphingobacteriaceae</taxon>
        <taxon>Pedobacter</taxon>
    </lineage>
</organism>